<gene>
    <name evidence="6" type="ORF">ACFOSU_17555</name>
</gene>
<name>A0ABV7ESC3_9GAMM</name>
<keyword evidence="1" id="KW-0677">Repeat</keyword>
<comment type="caution">
    <text evidence="6">The sequence shown here is derived from an EMBL/GenBank/DDBJ whole genome shotgun (WGS) entry which is preliminary data.</text>
</comment>
<dbReference type="Pfam" id="PF13429">
    <property type="entry name" value="TPR_15"/>
    <property type="match status" value="1"/>
</dbReference>
<feature type="repeat" description="TPR" evidence="3">
    <location>
        <begin position="617"/>
        <end position="650"/>
    </location>
</feature>
<feature type="transmembrane region" description="Helical" evidence="4">
    <location>
        <begin position="20"/>
        <end position="42"/>
    </location>
</feature>
<dbReference type="InterPro" id="IPR019734">
    <property type="entry name" value="TPR_rpt"/>
</dbReference>
<dbReference type="InterPro" id="IPR057306">
    <property type="entry name" value="B-barrel_PelB_C"/>
</dbReference>
<feature type="repeat" description="TPR" evidence="3">
    <location>
        <begin position="685"/>
        <end position="718"/>
    </location>
</feature>
<evidence type="ECO:0000256" key="2">
    <source>
        <dbReference type="ARBA" id="ARBA00022803"/>
    </source>
</evidence>
<evidence type="ECO:0000256" key="4">
    <source>
        <dbReference type="SAM" id="Phobius"/>
    </source>
</evidence>
<dbReference type="InterPro" id="IPR051685">
    <property type="entry name" value="Ycf3/AcsC/BcsC/TPR_MFPF"/>
</dbReference>
<keyword evidence="7" id="KW-1185">Reference proteome</keyword>
<protein>
    <submittedName>
        <fullName evidence="6">Tetratricopeptide repeat protein</fullName>
    </submittedName>
</protein>
<keyword evidence="2 3" id="KW-0802">TPR repeat</keyword>
<keyword evidence="4" id="KW-0812">Transmembrane</keyword>
<keyword evidence="4" id="KW-0472">Membrane</keyword>
<dbReference type="PANTHER" id="PTHR44943">
    <property type="entry name" value="CELLULOSE SYNTHASE OPERON PROTEIN C"/>
    <property type="match status" value="1"/>
</dbReference>
<reference evidence="7" key="1">
    <citation type="journal article" date="2019" name="Int. J. Syst. Evol. Microbiol.">
        <title>The Global Catalogue of Microorganisms (GCM) 10K type strain sequencing project: providing services to taxonomists for standard genome sequencing and annotation.</title>
        <authorList>
            <consortium name="The Broad Institute Genomics Platform"/>
            <consortium name="The Broad Institute Genome Sequencing Center for Infectious Disease"/>
            <person name="Wu L."/>
            <person name="Ma J."/>
        </authorList>
    </citation>
    <scope>NUCLEOTIDE SEQUENCE [LARGE SCALE GENOMIC DNA]</scope>
    <source>
        <strain evidence="7">KCTC 52640</strain>
    </source>
</reference>
<evidence type="ECO:0000259" key="5">
    <source>
        <dbReference type="Pfam" id="PF24604"/>
    </source>
</evidence>
<dbReference type="PROSITE" id="PS50005">
    <property type="entry name" value="TPR"/>
    <property type="match status" value="2"/>
</dbReference>
<accession>A0ABV7ESC3</accession>
<organism evidence="6 7">
    <name type="scientific">Salinisphaera aquimarina</name>
    <dbReference type="NCBI Taxonomy" id="2094031"/>
    <lineage>
        <taxon>Bacteria</taxon>
        <taxon>Pseudomonadati</taxon>
        <taxon>Pseudomonadota</taxon>
        <taxon>Gammaproteobacteria</taxon>
        <taxon>Salinisphaerales</taxon>
        <taxon>Salinisphaeraceae</taxon>
        <taxon>Salinisphaera</taxon>
    </lineage>
</organism>
<dbReference type="SMART" id="SM00028">
    <property type="entry name" value="TPR"/>
    <property type="match status" value="3"/>
</dbReference>
<dbReference type="SUPFAM" id="SSF48452">
    <property type="entry name" value="TPR-like"/>
    <property type="match status" value="2"/>
</dbReference>
<dbReference type="RefSeq" id="WP_380691220.1">
    <property type="nucleotide sequence ID" value="NZ_JBHRSS010000008.1"/>
</dbReference>
<evidence type="ECO:0000256" key="3">
    <source>
        <dbReference type="PROSITE-ProRule" id="PRU00339"/>
    </source>
</evidence>
<dbReference type="Gene3D" id="1.25.40.10">
    <property type="entry name" value="Tetratricopeptide repeat domain"/>
    <property type="match status" value="3"/>
</dbReference>
<dbReference type="Pfam" id="PF14559">
    <property type="entry name" value="TPR_19"/>
    <property type="match status" value="1"/>
</dbReference>
<dbReference type="Proteomes" id="UP001595462">
    <property type="component" value="Unassembled WGS sequence"/>
</dbReference>
<proteinExistence type="predicted"/>
<sequence length="1231" mass="138930">MADNKAEAKRHKPQQRSRLVRPLTLLIITGVLVIALILLFPARRFASLSQKPQSKEDPSSISITYLQALLKAKPEDQELRLNLAEQQLKAGQVAAANRTLEPLPDSENADIRWLRFEAAWQAYNNAPEDGPARAERRDELESRMRAIGGVEAEEEEEESTERPVISSERLKILAERWLQLGEPARAATDYERLAAQDRDHAYSWYALAGRWWLAADKPQRSAQAWRAAFENTDDAKRRRDAALSALDAARQQNQGGALALAGEFIEAYPDDPTFLDIGIELALADNRMERAQHWSKQYLALRPDDDAGLERDTRIALAMNRLGEALTGLEQLVERNPDNRELRAKLAQVQIWAGQPQAALANYERLARGASSDEYDNQIIDLAADLHDTNAVLDALNRIRQRHPLDASQQTLLVDILNSEGDPDRAIAVIGSWVRGGSADRDLWVRMATLQELTGDTEGSLASWTDIASRYGRSVEETQARGRLLARQWRMEDALAVMRSLPNKPGTDRESDVFYWSTMGELAWNLNDPAATRDAYYPLYEAGKLDDNGYLRLAQTAVETGRMDMAMEVARRDWRENRHVDMIIQMLGAAQRENRPDLSEALLAMAATRPSLFADSADYWQLYGDYHFAQRDLDEARIAYLRALAIAPGDVGNRSALMYTLAESGRLDELRRYVKAWRGDAWRDPRQWQVFAMAYSRLGDTRRALPWFDRAVHADPDNYLLVLDYADALERGRRFDSARRMRRYAVVELRPRLMRDLNAKGLLTREQRDQDARILGVQAAMLGPDANRGWLRTALDGRRDRALTGPDVEMLFGYYLSLEQPAYARYWLLQSQRRRLATEDWQEMAVALQSNDQVAMQRLLEGSRPGGDIGIADRISALRQLDLRARALTLALDHERPDEPYVTGIDVVPRYAAELYQEMPQYYGSQLLVRRISDLDITGESVFFRLSGEKLSTRVELGARQFSDQGIDVDLDGLDNERFANIELNWRERRGVSTVRVGTVSTDDKDLLQLGLGQSWQITDHVAGSVFANYNTLADETGQLRILGVRDELGTTLEWVLNPRDSVSLAATYSRFYSREDRNFLGDGYQLEGTVAHSLMVGPTHQIQVRVFANTEQNFLEDDLPADMAARLPAGTNLNDVVPAKYSFIGAGLSFARGIPGEEYPVVASPRYRLDLDTGYVLPDNQIGVSANFAIGSRLFGSDEISLNFGVDQSGSDSRQNSYTGLLKYQYFLGR</sequence>
<dbReference type="Pfam" id="PF24604">
    <property type="entry name" value="B-barrel_PelB_C"/>
    <property type="match status" value="1"/>
</dbReference>
<keyword evidence="4" id="KW-1133">Transmembrane helix</keyword>
<feature type="domain" description="PelB C-terminal" evidence="5">
    <location>
        <begin position="918"/>
        <end position="1228"/>
    </location>
</feature>
<dbReference type="PANTHER" id="PTHR44943:SF8">
    <property type="entry name" value="TPR REPEAT-CONTAINING PROTEIN MJ0263"/>
    <property type="match status" value="1"/>
</dbReference>
<dbReference type="EMBL" id="JBHRSS010000008">
    <property type="protein sequence ID" value="MFC3105683.1"/>
    <property type="molecule type" value="Genomic_DNA"/>
</dbReference>
<dbReference type="InterPro" id="IPR011990">
    <property type="entry name" value="TPR-like_helical_dom_sf"/>
</dbReference>
<evidence type="ECO:0000313" key="6">
    <source>
        <dbReference type="EMBL" id="MFC3105683.1"/>
    </source>
</evidence>
<evidence type="ECO:0000256" key="1">
    <source>
        <dbReference type="ARBA" id="ARBA00022737"/>
    </source>
</evidence>
<evidence type="ECO:0000313" key="7">
    <source>
        <dbReference type="Proteomes" id="UP001595462"/>
    </source>
</evidence>